<name>A0ABT0LIR0_9GAMM</name>
<dbReference type="InterPro" id="IPR004839">
    <property type="entry name" value="Aminotransferase_I/II_large"/>
</dbReference>
<keyword evidence="2" id="KW-0663">Pyridoxal phosphate</keyword>
<dbReference type="SMART" id="SM00345">
    <property type="entry name" value="HTH_GNTR"/>
    <property type="match status" value="1"/>
</dbReference>
<evidence type="ECO:0000256" key="5">
    <source>
        <dbReference type="ARBA" id="ARBA00023163"/>
    </source>
</evidence>
<evidence type="ECO:0000313" key="8">
    <source>
        <dbReference type="Proteomes" id="UP001203423"/>
    </source>
</evidence>
<dbReference type="Proteomes" id="UP001203423">
    <property type="component" value="Unassembled WGS sequence"/>
</dbReference>
<keyword evidence="7" id="KW-0808">Transferase</keyword>
<gene>
    <name evidence="7" type="ORF">L2764_24735</name>
</gene>
<dbReference type="InterPro" id="IPR015421">
    <property type="entry name" value="PyrdxlP-dep_Trfase_major"/>
</dbReference>
<dbReference type="Pfam" id="PF00392">
    <property type="entry name" value="GntR"/>
    <property type="match status" value="1"/>
</dbReference>
<dbReference type="InterPro" id="IPR036388">
    <property type="entry name" value="WH-like_DNA-bd_sf"/>
</dbReference>
<keyword evidence="8" id="KW-1185">Reference proteome</keyword>
<protein>
    <submittedName>
        <fullName evidence="7">PLP-dependent aminotransferase family protein</fullName>
    </submittedName>
</protein>
<keyword evidence="4" id="KW-0238">DNA-binding</keyword>
<dbReference type="InterPro" id="IPR000524">
    <property type="entry name" value="Tscrpt_reg_HTH_GntR"/>
</dbReference>
<evidence type="ECO:0000256" key="2">
    <source>
        <dbReference type="ARBA" id="ARBA00022898"/>
    </source>
</evidence>
<dbReference type="EMBL" id="JAKIKS010000178">
    <property type="protein sequence ID" value="MCL1127592.1"/>
    <property type="molecule type" value="Genomic_DNA"/>
</dbReference>
<dbReference type="SUPFAM" id="SSF46785">
    <property type="entry name" value="Winged helix' DNA-binding domain"/>
    <property type="match status" value="1"/>
</dbReference>
<comment type="caution">
    <text evidence="7">The sequence shown here is derived from an EMBL/GenBank/DDBJ whole genome shotgun (WGS) entry which is preliminary data.</text>
</comment>
<sequence length="505" mass="56949">MTSLVLQFNNTIHPRFLRIAMSIKHAIQSGQLQPGETLPSTRLLAKQVNSHRHTVMTAYQELIAQGWLTSIERKAYQVNQDLPIENSQQSPNSVNPSAATFQWSLSPNVFTKATGQRHDKQPAHEFHYNFAGGQADLSLFPFQEFKTYLSDSLVRPDLTEFYYGKPAGTSLFIEQMTAYLRKARGIMNKDIIVVNGSQEALYLLSQVLLTPGDHVAVESLGYQPAWQAFQSAGAVLTPIKQHNKGIDIEALTTLVERQSIKLIYLTPLHQYPTTITLPIAERMAIYQLAAQHNIAIIEDDYDHEFHYDSQPPTPMASDDPQGLVIYLATFSKIMFPGGRLGFMAIDKTLTPALLHYRQIMNHKPNVLMQQAVGKWMQAGAFERHLRKMTKIYHQRRDHLVSLLNAYNLQSLKPVNFIVPAGGMALWLDVGDNAEALETYCDQNDIYLLSEKHFQLNPQKSVNHHVRIGFAGMSQEKLQQGLGIILNFIDSHPHSESMAASIVEHV</sequence>
<dbReference type="PROSITE" id="PS50949">
    <property type="entry name" value="HTH_GNTR"/>
    <property type="match status" value="1"/>
</dbReference>
<dbReference type="Gene3D" id="1.10.10.10">
    <property type="entry name" value="Winged helix-like DNA-binding domain superfamily/Winged helix DNA-binding domain"/>
    <property type="match status" value="1"/>
</dbReference>
<dbReference type="GO" id="GO:0008483">
    <property type="term" value="F:transaminase activity"/>
    <property type="evidence" value="ECO:0007669"/>
    <property type="project" value="UniProtKB-KW"/>
</dbReference>
<organism evidence="7 8">
    <name type="scientific">Shewanella surugensis</name>
    <dbReference type="NCBI Taxonomy" id="212020"/>
    <lineage>
        <taxon>Bacteria</taxon>
        <taxon>Pseudomonadati</taxon>
        <taxon>Pseudomonadota</taxon>
        <taxon>Gammaproteobacteria</taxon>
        <taxon>Alteromonadales</taxon>
        <taxon>Shewanellaceae</taxon>
        <taxon>Shewanella</taxon>
    </lineage>
</organism>
<dbReference type="PANTHER" id="PTHR46577:SF1">
    <property type="entry name" value="HTH-TYPE TRANSCRIPTIONAL REGULATORY PROTEIN GABR"/>
    <property type="match status" value="1"/>
</dbReference>
<comment type="similarity">
    <text evidence="1">In the C-terminal section; belongs to the class-I pyridoxal-phosphate-dependent aminotransferase family.</text>
</comment>
<dbReference type="SUPFAM" id="SSF53383">
    <property type="entry name" value="PLP-dependent transferases"/>
    <property type="match status" value="1"/>
</dbReference>
<dbReference type="CDD" id="cd00609">
    <property type="entry name" value="AAT_like"/>
    <property type="match status" value="1"/>
</dbReference>
<dbReference type="Pfam" id="PF00155">
    <property type="entry name" value="Aminotran_1_2"/>
    <property type="match status" value="1"/>
</dbReference>
<dbReference type="RefSeq" id="WP_248943032.1">
    <property type="nucleotide sequence ID" value="NZ_JAKIKS010000178.1"/>
</dbReference>
<dbReference type="CDD" id="cd07377">
    <property type="entry name" value="WHTH_GntR"/>
    <property type="match status" value="1"/>
</dbReference>
<keyword evidence="5" id="KW-0804">Transcription</keyword>
<dbReference type="PANTHER" id="PTHR46577">
    <property type="entry name" value="HTH-TYPE TRANSCRIPTIONAL REGULATORY PROTEIN GABR"/>
    <property type="match status" value="1"/>
</dbReference>
<evidence type="ECO:0000313" key="7">
    <source>
        <dbReference type="EMBL" id="MCL1127592.1"/>
    </source>
</evidence>
<dbReference type="InterPro" id="IPR036390">
    <property type="entry name" value="WH_DNA-bd_sf"/>
</dbReference>
<evidence type="ECO:0000259" key="6">
    <source>
        <dbReference type="PROSITE" id="PS50949"/>
    </source>
</evidence>
<dbReference type="InterPro" id="IPR015424">
    <property type="entry name" value="PyrdxlP-dep_Trfase"/>
</dbReference>
<evidence type="ECO:0000256" key="4">
    <source>
        <dbReference type="ARBA" id="ARBA00023125"/>
    </source>
</evidence>
<keyword evidence="7" id="KW-0032">Aminotransferase</keyword>
<dbReference type="InterPro" id="IPR051446">
    <property type="entry name" value="HTH_trans_reg/aminotransferase"/>
</dbReference>
<evidence type="ECO:0000256" key="3">
    <source>
        <dbReference type="ARBA" id="ARBA00023015"/>
    </source>
</evidence>
<reference evidence="7 8" key="1">
    <citation type="submission" date="2022-01" db="EMBL/GenBank/DDBJ databases">
        <title>Whole genome-based taxonomy of the Shewanellaceae.</title>
        <authorList>
            <person name="Martin-Rodriguez A.J."/>
        </authorList>
    </citation>
    <scope>NUCLEOTIDE SEQUENCE [LARGE SCALE GENOMIC DNA]</scope>
    <source>
        <strain evidence="7 8">DSM 17177</strain>
    </source>
</reference>
<feature type="domain" description="HTH gntR-type" evidence="6">
    <location>
        <begin position="13"/>
        <end position="81"/>
    </location>
</feature>
<keyword evidence="3" id="KW-0805">Transcription regulation</keyword>
<dbReference type="Gene3D" id="3.40.640.10">
    <property type="entry name" value="Type I PLP-dependent aspartate aminotransferase-like (Major domain)"/>
    <property type="match status" value="1"/>
</dbReference>
<evidence type="ECO:0000256" key="1">
    <source>
        <dbReference type="ARBA" id="ARBA00005384"/>
    </source>
</evidence>
<accession>A0ABT0LIR0</accession>
<proteinExistence type="inferred from homology"/>